<dbReference type="EMBL" id="JACALR010000004">
    <property type="protein sequence ID" value="MDM1551466.1"/>
    <property type="molecule type" value="Genomic_DNA"/>
</dbReference>
<dbReference type="KEGG" id="efal:FH779_06190"/>
<evidence type="ECO:0000256" key="1">
    <source>
        <dbReference type="ARBA" id="ARBA00022596"/>
    </source>
</evidence>
<name>A0A376G547_9FLAO</name>
<dbReference type="Proteomes" id="UP001173578">
    <property type="component" value="Unassembled WGS sequence"/>
</dbReference>
<keyword evidence="1" id="KW-0533">Nickel</keyword>
<sequence>MHELSIVKDIFDTLNEHYDSKIEDIEKVQITAGLLSNVQPVLIQNAFDAFIADNQNYNEIELEVLVNEIVAYCEHCHKNFEVKYHKFVCEDCSTPSSTIVKGNELFISQVIFKNK</sequence>
<proteinExistence type="predicted"/>
<dbReference type="Proteomes" id="UP000254737">
    <property type="component" value="Unassembled WGS sequence"/>
</dbReference>
<evidence type="ECO:0000313" key="5">
    <source>
        <dbReference type="EMBL" id="QLL57692.1"/>
    </source>
</evidence>
<dbReference type="EMBL" id="CP040908">
    <property type="protein sequence ID" value="QLL57692.1"/>
    <property type="molecule type" value="Genomic_DNA"/>
</dbReference>
<keyword evidence="2" id="KW-0479">Metal-binding</keyword>
<keyword evidence="3" id="KW-0862">Zinc</keyword>
<dbReference type="GeneID" id="78401037"/>
<reference evidence="6 7" key="1">
    <citation type="submission" date="2018-06" db="EMBL/GenBank/DDBJ databases">
        <authorList>
            <consortium name="Pathogen Informatics"/>
            <person name="Doyle S."/>
        </authorList>
    </citation>
    <scope>NUCLEOTIDE SEQUENCE [LARGE SCALE GENOMIC DNA]</scope>
    <source>
        <strain evidence="6 7">NCTC13456</strain>
    </source>
</reference>
<reference evidence="5 8" key="2">
    <citation type="submission" date="2019-06" db="EMBL/GenBank/DDBJ databases">
        <title>Emergence of pandrug resistant Empedobacter falsenii in China.</title>
        <authorList>
            <person name="Dong N."/>
            <person name="Chen S."/>
            <person name="Zhang R."/>
        </authorList>
    </citation>
    <scope>NUCLEOTIDE SEQUENCE [LARGE SCALE GENOMIC DNA]</scope>
    <source>
        <strain evidence="5 8">1681-1</strain>
    </source>
</reference>
<accession>A0A376G547</accession>
<dbReference type="Pfam" id="PF01155">
    <property type="entry name" value="HypA"/>
    <property type="match status" value="1"/>
</dbReference>
<dbReference type="GO" id="GO:0008270">
    <property type="term" value="F:zinc ion binding"/>
    <property type="evidence" value="ECO:0007669"/>
    <property type="project" value="TreeGrafter"/>
</dbReference>
<reference evidence="4" key="3">
    <citation type="submission" date="2020-06" db="EMBL/GenBank/DDBJ databases">
        <authorList>
            <person name="Dong N."/>
        </authorList>
    </citation>
    <scope>NUCLEOTIDE SEQUENCE</scope>
    <source>
        <strain evidence="4">210</strain>
    </source>
</reference>
<dbReference type="EMBL" id="UFXS01000001">
    <property type="protein sequence ID" value="STD55779.1"/>
    <property type="molecule type" value="Genomic_DNA"/>
</dbReference>
<protein>
    <submittedName>
        <fullName evidence="4">Hydrogenase maturation nickel metallochaperone HypA</fullName>
    </submittedName>
    <submittedName>
        <fullName evidence="6">Hydrogenase nickel incorporation protein</fullName>
    </submittedName>
</protein>
<dbReference type="PANTHER" id="PTHR34535:SF3">
    <property type="entry name" value="HYDROGENASE MATURATION FACTOR HYPA"/>
    <property type="match status" value="1"/>
</dbReference>
<evidence type="ECO:0000313" key="7">
    <source>
        <dbReference type="Proteomes" id="UP000254737"/>
    </source>
</evidence>
<evidence type="ECO:0000313" key="8">
    <source>
        <dbReference type="Proteomes" id="UP000510643"/>
    </source>
</evidence>
<evidence type="ECO:0000313" key="6">
    <source>
        <dbReference type="EMBL" id="STD55779.1"/>
    </source>
</evidence>
<dbReference type="PANTHER" id="PTHR34535">
    <property type="entry name" value="HYDROGENASE MATURATION FACTOR HYPA"/>
    <property type="match status" value="1"/>
</dbReference>
<dbReference type="OrthoDB" id="9800361at2"/>
<dbReference type="InterPro" id="IPR000688">
    <property type="entry name" value="HypA/HybF"/>
</dbReference>
<keyword evidence="8" id="KW-1185">Reference proteome</keyword>
<dbReference type="Proteomes" id="UP000510643">
    <property type="component" value="Chromosome"/>
</dbReference>
<gene>
    <name evidence="5" type="ORF">FH779_06190</name>
    <name evidence="4" type="ORF">HX095_09590</name>
    <name evidence="6" type="ORF">NCTC13456_01759</name>
</gene>
<dbReference type="GO" id="GO:0016151">
    <property type="term" value="F:nickel cation binding"/>
    <property type="evidence" value="ECO:0007669"/>
    <property type="project" value="InterPro"/>
</dbReference>
<evidence type="ECO:0000256" key="2">
    <source>
        <dbReference type="ARBA" id="ARBA00022723"/>
    </source>
</evidence>
<organism evidence="6 7">
    <name type="scientific">Empedobacter falsenii</name>
    <dbReference type="NCBI Taxonomy" id="343874"/>
    <lineage>
        <taxon>Bacteria</taxon>
        <taxon>Pseudomonadati</taxon>
        <taxon>Bacteroidota</taxon>
        <taxon>Flavobacteriia</taxon>
        <taxon>Flavobacteriales</taxon>
        <taxon>Weeksellaceae</taxon>
        <taxon>Empedobacter</taxon>
    </lineage>
</organism>
<dbReference type="PIRSF" id="PIRSF004761">
    <property type="entry name" value="Hydrgn_mat_HypA"/>
    <property type="match status" value="1"/>
</dbReference>
<dbReference type="AlphaFoldDB" id="A0A376G547"/>
<dbReference type="GO" id="GO:0051604">
    <property type="term" value="P:protein maturation"/>
    <property type="evidence" value="ECO:0007669"/>
    <property type="project" value="InterPro"/>
</dbReference>
<evidence type="ECO:0000313" key="4">
    <source>
        <dbReference type="EMBL" id="MDM1551466.1"/>
    </source>
</evidence>
<dbReference type="RefSeq" id="WP_038336663.1">
    <property type="nucleotide sequence ID" value="NZ_CP040908.1"/>
</dbReference>
<evidence type="ECO:0000256" key="3">
    <source>
        <dbReference type="ARBA" id="ARBA00022833"/>
    </source>
</evidence>
<reference evidence="4" key="4">
    <citation type="journal article" date="2022" name="Sci. Total Environ.">
        <title>Prevalence, transmission, and molecular epidemiology of tet(X)-positive bacteria among humans, animals, and environmental niches in China: An epidemiological, and genomic-based study.</title>
        <authorList>
            <person name="Dong N."/>
            <person name="Zeng Y."/>
            <person name="Cai C."/>
            <person name="Sun C."/>
            <person name="Lu J."/>
            <person name="Liu C."/>
            <person name="Zhou H."/>
            <person name="Sun Q."/>
            <person name="Shu L."/>
            <person name="Wang H."/>
            <person name="Wang Y."/>
            <person name="Wang S."/>
            <person name="Wu C."/>
            <person name="Chan E.W."/>
            <person name="Chen G."/>
            <person name="Shen Z."/>
            <person name="Chen S."/>
            <person name="Zhang R."/>
        </authorList>
    </citation>
    <scope>NUCLEOTIDE SEQUENCE</scope>
    <source>
        <strain evidence="4">210</strain>
    </source>
</reference>
<dbReference type="Gene3D" id="3.30.2320.80">
    <property type="match status" value="1"/>
</dbReference>
<dbReference type="STRING" id="343874.GCA_000805695_01877"/>